<dbReference type="Gene3D" id="2.40.50.230">
    <property type="entry name" value="Gp5 N-terminal domain"/>
    <property type="match status" value="1"/>
</dbReference>
<accession>A0ABT7QLW5</accession>
<feature type="compositionally biased region" description="Gly residues" evidence="1">
    <location>
        <begin position="180"/>
        <end position="191"/>
    </location>
</feature>
<dbReference type="Proteomes" id="UP001168167">
    <property type="component" value="Unassembled WGS sequence"/>
</dbReference>
<proteinExistence type="predicted"/>
<sequence length="191" mass="20419">MNNSDTIKMLHRRLVAVEKRVVRMITPGVVAQVQAEPYAVKANLAPHGEPEQLTDWLPVSQHRTASDMRTFMPVGVGTHGLLIAANGEMNAGFFVAGFCGATTPPAVDIEKRTHVAKIEMDGVYMTINKNENTIDITAVKGVTITGPLRVNGKITAADDVEILDGVTLKTHKHPQNNGNDFGGGAITGVAQ</sequence>
<dbReference type="InterPro" id="IPR037026">
    <property type="entry name" value="Vgr_OB-fold_dom_sf"/>
</dbReference>
<name>A0ABT7QLW5_9GAMM</name>
<protein>
    <recommendedName>
        <fullName evidence="4">Phage baseplate assembly protein V</fullName>
    </recommendedName>
</protein>
<evidence type="ECO:0000256" key="1">
    <source>
        <dbReference type="SAM" id="MobiDB-lite"/>
    </source>
</evidence>
<evidence type="ECO:0000313" key="3">
    <source>
        <dbReference type="Proteomes" id="UP001168167"/>
    </source>
</evidence>
<dbReference type="EMBL" id="JANQAO010000003">
    <property type="protein sequence ID" value="MDM5147694.1"/>
    <property type="molecule type" value="Genomic_DNA"/>
</dbReference>
<gene>
    <name evidence="2" type="ORF">NQX30_04825</name>
</gene>
<evidence type="ECO:0000313" key="2">
    <source>
        <dbReference type="EMBL" id="MDM5147694.1"/>
    </source>
</evidence>
<reference evidence="2" key="1">
    <citation type="submission" date="2022-08" db="EMBL/GenBank/DDBJ databases">
        <authorList>
            <person name="Dzunkova M."/>
            <person name="La Clair J."/>
            <person name="Tyml T."/>
            <person name="Doud D."/>
            <person name="Schulz F."/>
            <person name="Piquer S."/>
            <person name="Porcel Sanchis D."/>
            <person name="Osborn A."/>
            <person name="Robinson D."/>
            <person name="Louie K.B."/>
            <person name="Bowen B.P."/>
            <person name="Bowers R."/>
            <person name="Lee J."/>
            <person name="Arnau Llombart V."/>
            <person name="Diaz Villanueva W."/>
            <person name="Gosliner T."/>
            <person name="Northen T."/>
            <person name="Cheng J.-F."/>
            <person name="Burkart M.D."/>
            <person name="Woyke T."/>
        </authorList>
    </citation>
    <scope>NUCLEOTIDE SEQUENCE</scope>
    <source>
        <strain evidence="2">Df01</strain>
    </source>
</reference>
<keyword evidence="3" id="KW-1185">Reference proteome</keyword>
<feature type="region of interest" description="Disordered" evidence="1">
    <location>
        <begin position="171"/>
        <end position="191"/>
    </location>
</feature>
<comment type="caution">
    <text evidence="2">The sequence shown here is derived from an EMBL/GenBank/DDBJ whole genome shotgun (WGS) entry which is preliminary data.</text>
</comment>
<organism evidence="2 3">
    <name type="scientific">Candidatus Doriopsillibacter californiensis</name>
    <dbReference type="NCBI Taxonomy" id="2970740"/>
    <lineage>
        <taxon>Bacteria</taxon>
        <taxon>Pseudomonadati</taxon>
        <taxon>Pseudomonadota</taxon>
        <taxon>Gammaproteobacteria</taxon>
        <taxon>Candidatus Tethybacterales</taxon>
        <taxon>Candidatus Persebacteraceae</taxon>
        <taxon>Candidatus Doriopsillibacter</taxon>
    </lineage>
</organism>
<evidence type="ECO:0008006" key="4">
    <source>
        <dbReference type="Google" id="ProtNLM"/>
    </source>
</evidence>
<reference evidence="2" key="2">
    <citation type="journal article" date="2023" name="Microbiome">
        <title>Synthase-selected sorting approach identifies a beta-lactone synthase in a nudibranch symbiotic bacterium.</title>
        <authorList>
            <person name="Dzunkova M."/>
            <person name="La Clair J.J."/>
            <person name="Tyml T."/>
            <person name="Doud D."/>
            <person name="Schulz F."/>
            <person name="Piquer-Esteban S."/>
            <person name="Porcel Sanchis D."/>
            <person name="Osborn A."/>
            <person name="Robinson D."/>
            <person name="Louie K.B."/>
            <person name="Bowen B.P."/>
            <person name="Bowers R.M."/>
            <person name="Lee J."/>
            <person name="Arnau V."/>
            <person name="Diaz-Villanueva W."/>
            <person name="Stepanauskas R."/>
            <person name="Gosliner T."/>
            <person name="Date S.V."/>
            <person name="Northen T.R."/>
            <person name="Cheng J.F."/>
            <person name="Burkart M.D."/>
            <person name="Woyke T."/>
        </authorList>
    </citation>
    <scope>NUCLEOTIDE SEQUENCE</scope>
    <source>
        <strain evidence="2">Df01</strain>
    </source>
</reference>